<feature type="compositionally biased region" description="Basic residues" evidence="1">
    <location>
        <begin position="242"/>
        <end position="267"/>
    </location>
</feature>
<accession>A0ABP0RB05</accession>
<feature type="region of interest" description="Disordered" evidence="1">
    <location>
        <begin position="231"/>
        <end position="311"/>
    </location>
</feature>
<reference evidence="2 3" key="1">
    <citation type="submission" date="2024-02" db="EMBL/GenBank/DDBJ databases">
        <authorList>
            <person name="Chen Y."/>
            <person name="Shah S."/>
            <person name="Dougan E. K."/>
            <person name="Thang M."/>
            <person name="Chan C."/>
        </authorList>
    </citation>
    <scope>NUCLEOTIDE SEQUENCE [LARGE SCALE GENOMIC DNA]</scope>
</reference>
<organism evidence="2 3">
    <name type="scientific">Durusdinium trenchii</name>
    <dbReference type="NCBI Taxonomy" id="1381693"/>
    <lineage>
        <taxon>Eukaryota</taxon>
        <taxon>Sar</taxon>
        <taxon>Alveolata</taxon>
        <taxon>Dinophyceae</taxon>
        <taxon>Suessiales</taxon>
        <taxon>Symbiodiniaceae</taxon>
        <taxon>Durusdinium</taxon>
    </lineage>
</organism>
<proteinExistence type="predicted"/>
<dbReference type="EMBL" id="CAXAMN010025739">
    <property type="protein sequence ID" value="CAK9097483.1"/>
    <property type="molecule type" value="Genomic_DNA"/>
</dbReference>
<evidence type="ECO:0000256" key="1">
    <source>
        <dbReference type="SAM" id="MobiDB-lite"/>
    </source>
</evidence>
<name>A0ABP0RB05_9DINO</name>
<sequence>MAALSQSRTTHDRFDWDTMLETWFGDFAFAVQIAPDSLYLKTGSFKSGIVWPKAAARLSKKSRLGNVLEPRKKRAICPLFSDFKLLVCDLIQGVALPKLTDEWSMKWSEKKDLYGKRHLIAVGGRTEGGEDEPKINDRTKDLPEPVCFFSPPLELMEELLHTFYAKLVLDLSPADGKLAWACVKTRTAYMGICYIDAHVKLMEERLLDLMKVSVKETASPLFNSAYAQAVGSTTSSSQPAIPKRKPRPKPKVKSAPKPKPAPKPKGKPKAEAKSEPKSKKPRLEAEQADDDDNEEEEEAFEEDVWDPLDEG</sequence>
<feature type="compositionally biased region" description="Basic and acidic residues" evidence="1">
    <location>
        <begin position="268"/>
        <end position="285"/>
    </location>
</feature>
<evidence type="ECO:0000313" key="3">
    <source>
        <dbReference type="Proteomes" id="UP001642484"/>
    </source>
</evidence>
<protein>
    <submittedName>
        <fullName evidence="2">Uncharacterized protein</fullName>
    </submittedName>
</protein>
<dbReference type="Proteomes" id="UP001642484">
    <property type="component" value="Unassembled WGS sequence"/>
</dbReference>
<keyword evidence="3" id="KW-1185">Reference proteome</keyword>
<evidence type="ECO:0000313" key="2">
    <source>
        <dbReference type="EMBL" id="CAK9097483.1"/>
    </source>
</evidence>
<comment type="caution">
    <text evidence="2">The sequence shown here is derived from an EMBL/GenBank/DDBJ whole genome shotgun (WGS) entry which is preliminary data.</text>
</comment>
<gene>
    <name evidence="2" type="ORF">CCMP2556_LOCUS46269</name>
</gene>
<feature type="compositionally biased region" description="Acidic residues" evidence="1">
    <location>
        <begin position="286"/>
        <end position="311"/>
    </location>
</feature>